<comment type="catalytic activity">
    <reaction evidence="5">
        <text>GTP + H2O = GDP + phosphate + H(+)</text>
        <dbReference type="Rhea" id="RHEA:19669"/>
        <dbReference type="ChEBI" id="CHEBI:15377"/>
        <dbReference type="ChEBI" id="CHEBI:15378"/>
        <dbReference type="ChEBI" id="CHEBI:37565"/>
        <dbReference type="ChEBI" id="CHEBI:43474"/>
        <dbReference type="ChEBI" id="CHEBI:58189"/>
    </reaction>
    <physiologicalReaction direction="left-to-right" evidence="5">
        <dbReference type="Rhea" id="RHEA:19670"/>
    </physiologicalReaction>
</comment>
<keyword evidence="1" id="KW-0547">Nucleotide-binding</keyword>
<dbReference type="GO" id="GO:0005737">
    <property type="term" value="C:cytoplasm"/>
    <property type="evidence" value="ECO:0007669"/>
    <property type="project" value="TreeGrafter"/>
</dbReference>
<dbReference type="SUPFAM" id="SSF52540">
    <property type="entry name" value="P-loop containing nucleoside triphosphate hydrolases"/>
    <property type="match status" value="1"/>
</dbReference>
<evidence type="ECO:0000256" key="4">
    <source>
        <dbReference type="ARBA" id="ARBA00034320"/>
    </source>
</evidence>
<dbReference type="PANTHER" id="PTHR13748:SF62">
    <property type="entry name" value="COBW DOMAIN-CONTAINING PROTEIN"/>
    <property type="match status" value="1"/>
</dbReference>
<name>A0A0D5NQV8_9BACL</name>
<dbReference type="HOGENOM" id="CLU_017452_0_2_9"/>
<gene>
    <name evidence="7" type="ORF">VN24_12155</name>
</gene>
<dbReference type="KEGG" id="pbj:VN24_12155"/>
<dbReference type="Gene3D" id="3.30.1220.10">
    <property type="entry name" value="CobW-like, C-terminal domain"/>
    <property type="match status" value="1"/>
</dbReference>
<organism evidence="7 8">
    <name type="scientific">Paenibacillus beijingensis</name>
    <dbReference type="NCBI Taxonomy" id="1126833"/>
    <lineage>
        <taxon>Bacteria</taxon>
        <taxon>Bacillati</taxon>
        <taxon>Bacillota</taxon>
        <taxon>Bacilli</taxon>
        <taxon>Bacillales</taxon>
        <taxon>Paenibacillaceae</taxon>
        <taxon>Paenibacillus</taxon>
    </lineage>
</organism>
<sequence>MTVRARIDNRIPVTILTGFLGAGKTTLLNHILTADHGKKIAVIVNEFGEVGIDTRLIVQSAEKVVEMNNGCICCTLRSHSNNGDIVREDLIDVLAELYRSKNDGNGGKLDFDYILLESSGLADPAPIVQTFMTNEKVAVHYRLDGVVTLVDAFHVGLHLDKTVEVHKQIAYADVILLNKTDLIEAEMIPHLENRLKRINPMALIFHTRQSIIAVDNILNLNAFQLNKNTTMKETAVASDHEHEPHIRSFVFKEQRPLDKRKLEQCLAAWLSVHGEDTFRYKGILNINNEPKRVVIQGVHSFFQSIADREWKPEESIRTELVIIGKNLDKKWLQEQFTSCIVHSG</sequence>
<dbReference type="EMBL" id="CP011058">
    <property type="protein sequence ID" value="AJY77684.1"/>
    <property type="molecule type" value="Genomic_DNA"/>
</dbReference>
<dbReference type="Gene3D" id="3.40.50.300">
    <property type="entry name" value="P-loop containing nucleotide triphosphate hydrolases"/>
    <property type="match status" value="1"/>
</dbReference>
<dbReference type="PANTHER" id="PTHR13748">
    <property type="entry name" value="COBW-RELATED"/>
    <property type="match status" value="1"/>
</dbReference>
<feature type="domain" description="CobW C-terminal" evidence="6">
    <location>
        <begin position="246"/>
        <end position="340"/>
    </location>
</feature>
<dbReference type="STRING" id="1126833.VN24_12155"/>
<dbReference type="InterPro" id="IPR011629">
    <property type="entry name" value="CobW-like_C"/>
</dbReference>
<evidence type="ECO:0000256" key="2">
    <source>
        <dbReference type="ARBA" id="ARBA00022801"/>
    </source>
</evidence>
<reference evidence="8" key="2">
    <citation type="submission" date="2015-03" db="EMBL/GenBank/DDBJ databases">
        <title>Genome sequence of Paenibacillus beijingensis strain DSM 24997T.</title>
        <authorList>
            <person name="Kwak Y."/>
            <person name="Shin J.-H."/>
        </authorList>
    </citation>
    <scope>NUCLEOTIDE SEQUENCE [LARGE SCALE GENOMIC DNA]</scope>
    <source>
        <strain evidence="8">DSM 24997</strain>
    </source>
</reference>
<dbReference type="SMART" id="SM00833">
    <property type="entry name" value="CobW_C"/>
    <property type="match status" value="1"/>
</dbReference>
<protein>
    <submittedName>
        <fullName evidence="7">Cobalamin biosynthesis protein CobW</fullName>
    </submittedName>
</protein>
<comment type="similarity">
    <text evidence="4">Belongs to the SIMIBI class G3E GTPase family. ZNG1 subfamily.</text>
</comment>
<keyword evidence="8" id="KW-1185">Reference proteome</keyword>
<dbReference type="InterPro" id="IPR027417">
    <property type="entry name" value="P-loop_NTPase"/>
</dbReference>
<dbReference type="Proteomes" id="UP000032633">
    <property type="component" value="Chromosome"/>
</dbReference>
<evidence type="ECO:0000256" key="3">
    <source>
        <dbReference type="ARBA" id="ARBA00023186"/>
    </source>
</evidence>
<dbReference type="InterPro" id="IPR036627">
    <property type="entry name" value="CobW-likC_sf"/>
</dbReference>
<dbReference type="OrthoDB" id="9808822at2"/>
<dbReference type="GO" id="GO:0016787">
    <property type="term" value="F:hydrolase activity"/>
    <property type="evidence" value="ECO:0007669"/>
    <property type="project" value="UniProtKB-KW"/>
</dbReference>
<evidence type="ECO:0000256" key="1">
    <source>
        <dbReference type="ARBA" id="ARBA00022741"/>
    </source>
</evidence>
<dbReference type="Pfam" id="PF07683">
    <property type="entry name" value="CobW_C"/>
    <property type="match status" value="1"/>
</dbReference>
<dbReference type="SUPFAM" id="SSF90002">
    <property type="entry name" value="Hypothetical protein YjiA, C-terminal domain"/>
    <property type="match status" value="1"/>
</dbReference>
<dbReference type="CDD" id="cd03112">
    <property type="entry name" value="CobW-like"/>
    <property type="match status" value="1"/>
</dbReference>
<evidence type="ECO:0000313" key="7">
    <source>
        <dbReference type="EMBL" id="AJY77684.1"/>
    </source>
</evidence>
<reference evidence="7 8" key="1">
    <citation type="journal article" date="2015" name="J. Biotechnol.">
        <title>Complete genome sequence of Paenibacillus beijingensis 7188(T) (=DSM 24997(T)), a novel rhizobacterium from jujube garden soil.</title>
        <authorList>
            <person name="Kwak Y."/>
            <person name="Shin J.H."/>
        </authorList>
    </citation>
    <scope>NUCLEOTIDE SEQUENCE [LARGE SCALE GENOMIC DNA]</scope>
    <source>
        <strain evidence="7 8">DSM 24997</strain>
    </source>
</reference>
<dbReference type="GO" id="GO:0000166">
    <property type="term" value="F:nucleotide binding"/>
    <property type="evidence" value="ECO:0007669"/>
    <property type="project" value="UniProtKB-KW"/>
</dbReference>
<keyword evidence="3" id="KW-0143">Chaperone</keyword>
<dbReference type="InterPro" id="IPR003495">
    <property type="entry name" value="CobW/HypB/UreG_nucleotide-bd"/>
</dbReference>
<dbReference type="InterPro" id="IPR051316">
    <property type="entry name" value="Zinc-reg_GTPase_activator"/>
</dbReference>
<keyword evidence="2" id="KW-0378">Hydrolase</keyword>
<evidence type="ECO:0000259" key="6">
    <source>
        <dbReference type="SMART" id="SM00833"/>
    </source>
</evidence>
<dbReference type="PATRIC" id="fig|1126833.4.peg.2662"/>
<dbReference type="AlphaFoldDB" id="A0A0D5NQV8"/>
<accession>A0A0D5NQV8</accession>
<proteinExistence type="inferred from homology"/>
<evidence type="ECO:0000256" key="5">
    <source>
        <dbReference type="ARBA" id="ARBA00049117"/>
    </source>
</evidence>
<evidence type="ECO:0000313" key="8">
    <source>
        <dbReference type="Proteomes" id="UP000032633"/>
    </source>
</evidence>
<dbReference type="Pfam" id="PF02492">
    <property type="entry name" value="cobW"/>
    <property type="match status" value="1"/>
</dbReference>